<dbReference type="PRINTS" id="PR00038">
    <property type="entry name" value="HTHLUXR"/>
</dbReference>
<dbReference type="Proteomes" id="UP001473063">
    <property type="component" value="Unassembled WGS sequence"/>
</dbReference>
<dbReference type="InterPro" id="IPR036388">
    <property type="entry name" value="WH-like_DNA-bd_sf"/>
</dbReference>
<reference evidence="5 6" key="1">
    <citation type="submission" date="2024-03" db="EMBL/GenBank/DDBJ databases">
        <title>Human intestinal bacterial collection.</title>
        <authorList>
            <person name="Pauvert C."/>
            <person name="Hitch T.C.A."/>
            <person name="Clavel T."/>
        </authorList>
    </citation>
    <scope>NUCLEOTIDE SEQUENCE [LARGE SCALE GENOMIC DNA]</scope>
    <source>
        <strain evidence="5 6">CLA-JM-H16</strain>
    </source>
</reference>
<sequence>MEKRTVLPLLNSAFEPGKALETVEQFEDKDVRNIARAEFFYFSGKAKECSEIARLYLEDETMELRLSACMLYGYANMTLGNSAAARRGLDGIRDCMKKLRYTDASEETYAFCILAGYIGTVLLHQPADEIPDLWKYSSMLPGGVKLFAVYVMAHQAYLKGEYWSAYGMCRTAMFMAENVYPISMIYIQCIMAMCMINRRHKKEAQEELMKGWVLAEKDGFLEPFIEHHGVLRGLIEVCIRKTDADVYKRIIEGVMSFSRGWMEIHNTKAKRKVTNELSAMEFSIAMMASDGWTNKEIASYMEISVNTVKHYLTDIFSKLNVKKREELKKYMLS</sequence>
<keyword evidence="1" id="KW-0805">Transcription regulation</keyword>
<dbReference type="RefSeq" id="WP_349057084.1">
    <property type="nucleotide sequence ID" value="NZ_JBBMEJ010000014.1"/>
</dbReference>
<evidence type="ECO:0000256" key="3">
    <source>
        <dbReference type="ARBA" id="ARBA00023163"/>
    </source>
</evidence>
<evidence type="ECO:0000313" key="5">
    <source>
        <dbReference type="EMBL" id="MEQ2371573.1"/>
    </source>
</evidence>
<keyword evidence="2" id="KW-0238">DNA-binding</keyword>
<protein>
    <submittedName>
        <fullName evidence="5">Helix-turn-helix transcriptional regulator</fullName>
    </submittedName>
</protein>
<evidence type="ECO:0000256" key="1">
    <source>
        <dbReference type="ARBA" id="ARBA00023015"/>
    </source>
</evidence>
<proteinExistence type="predicted"/>
<keyword evidence="3" id="KW-0804">Transcription</keyword>
<dbReference type="InterPro" id="IPR000792">
    <property type="entry name" value="Tscrpt_reg_LuxR_C"/>
</dbReference>
<comment type="caution">
    <text evidence="5">The sequence shown here is derived from an EMBL/GenBank/DDBJ whole genome shotgun (WGS) entry which is preliminary data.</text>
</comment>
<dbReference type="SUPFAM" id="SSF46894">
    <property type="entry name" value="C-terminal effector domain of the bipartite response regulators"/>
    <property type="match status" value="1"/>
</dbReference>
<feature type="domain" description="HTH luxR-type" evidence="4">
    <location>
        <begin position="270"/>
        <end position="333"/>
    </location>
</feature>
<evidence type="ECO:0000313" key="6">
    <source>
        <dbReference type="Proteomes" id="UP001473063"/>
    </source>
</evidence>
<gene>
    <name evidence="5" type="ORF">WMO28_11655</name>
</gene>
<name>A0ABV1BK25_9FIRM</name>
<dbReference type="InterPro" id="IPR016032">
    <property type="entry name" value="Sig_transdc_resp-reg_C-effctor"/>
</dbReference>
<dbReference type="Gene3D" id="1.10.10.10">
    <property type="entry name" value="Winged helix-like DNA-binding domain superfamily/Winged helix DNA-binding domain"/>
    <property type="match status" value="1"/>
</dbReference>
<dbReference type="EMBL" id="JBBMEJ010000014">
    <property type="protein sequence ID" value="MEQ2371573.1"/>
    <property type="molecule type" value="Genomic_DNA"/>
</dbReference>
<keyword evidence="6" id="KW-1185">Reference proteome</keyword>
<dbReference type="CDD" id="cd06170">
    <property type="entry name" value="LuxR_C_like"/>
    <property type="match status" value="1"/>
</dbReference>
<dbReference type="Pfam" id="PF00196">
    <property type="entry name" value="GerE"/>
    <property type="match status" value="1"/>
</dbReference>
<accession>A0ABV1BK25</accession>
<dbReference type="SMART" id="SM00421">
    <property type="entry name" value="HTH_LUXR"/>
    <property type="match status" value="1"/>
</dbReference>
<dbReference type="PROSITE" id="PS50043">
    <property type="entry name" value="HTH_LUXR_2"/>
    <property type="match status" value="1"/>
</dbReference>
<evidence type="ECO:0000259" key="4">
    <source>
        <dbReference type="PROSITE" id="PS50043"/>
    </source>
</evidence>
<dbReference type="PANTHER" id="PTHR44688">
    <property type="entry name" value="DNA-BINDING TRANSCRIPTIONAL ACTIVATOR DEVR_DOSR"/>
    <property type="match status" value="1"/>
</dbReference>
<evidence type="ECO:0000256" key="2">
    <source>
        <dbReference type="ARBA" id="ARBA00023125"/>
    </source>
</evidence>
<dbReference type="PANTHER" id="PTHR44688:SF16">
    <property type="entry name" value="DNA-BINDING TRANSCRIPTIONAL ACTIVATOR DEVR_DOSR"/>
    <property type="match status" value="1"/>
</dbReference>
<organism evidence="5 6">
    <name type="scientific">Blautia aquisgranensis</name>
    <dbReference type="NCBI Taxonomy" id="3133153"/>
    <lineage>
        <taxon>Bacteria</taxon>
        <taxon>Bacillati</taxon>
        <taxon>Bacillota</taxon>
        <taxon>Clostridia</taxon>
        <taxon>Lachnospirales</taxon>
        <taxon>Lachnospiraceae</taxon>
        <taxon>Blautia</taxon>
    </lineage>
</organism>